<organism evidence="2 4">
    <name type="scientific">Micromonospora inyonensis</name>
    <dbReference type="NCBI Taxonomy" id="47866"/>
    <lineage>
        <taxon>Bacteria</taxon>
        <taxon>Bacillati</taxon>
        <taxon>Actinomycetota</taxon>
        <taxon>Actinomycetes</taxon>
        <taxon>Micromonosporales</taxon>
        <taxon>Micromonosporaceae</taxon>
        <taxon>Micromonospora</taxon>
    </lineage>
</organism>
<evidence type="ECO:0000256" key="1">
    <source>
        <dbReference type="SAM" id="MobiDB-lite"/>
    </source>
</evidence>
<dbReference type="EMBL" id="FMHU01000003">
    <property type="protein sequence ID" value="SCL33409.1"/>
    <property type="molecule type" value="Genomic_DNA"/>
</dbReference>
<dbReference type="RefSeq" id="WP_091453247.1">
    <property type="nucleotide sequence ID" value="NZ_FMHU01000001.1"/>
</dbReference>
<dbReference type="STRING" id="47866.GA0074694_1060"/>
<dbReference type="EMBL" id="FMHU01000001">
    <property type="protein sequence ID" value="SCL15113.1"/>
    <property type="molecule type" value="Genomic_DNA"/>
</dbReference>
<gene>
    <name evidence="2" type="ORF">GA0074694_1060</name>
    <name evidence="3" type="ORF">GA0074694_6220</name>
</gene>
<feature type="compositionally biased region" description="Basic residues" evidence="1">
    <location>
        <begin position="74"/>
        <end position="83"/>
    </location>
</feature>
<keyword evidence="4" id="KW-1185">Reference proteome</keyword>
<reference evidence="2" key="2">
    <citation type="submission" date="2016-06" db="EMBL/GenBank/DDBJ databases">
        <authorList>
            <person name="Kjaerup R.B."/>
            <person name="Dalgaard T.S."/>
            <person name="Juul-Madsen H.R."/>
        </authorList>
    </citation>
    <scope>NUCLEOTIDE SEQUENCE [LARGE SCALE GENOMIC DNA]</scope>
    <source>
        <strain evidence="2">DSM 46123</strain>
    </source>
</reference>
<evidence type="ECO:0000313" key="4">
    <source>
        <dbReference type="Proteomes" id="UP000198906"/>
    </source>
</evidence>
<dbReference type="AlphaFoldDB" id="A0A1C6RDJ0"/>
<protein>
    <submittedName>
        <fullName evidence="2">Uncharacterized protein</fullName>
    </submittedName>
</protein>
<evidence type="ECO:0000313" key="2">
    <source>
        <dbReference type="EMBL" id="SCL15113.1"/>
    </source>
</evidence>
<evidence type="ECO:0000313" key="3">
    <source>
        <dbReference type="EMBL" id="SCL33409.1"/>
    </source>
</evidence>
<name>A0A1C6RDJ0_9ACTN</name>
<dbReference type="Proteomes" id="UP000198906">
    <property type="component" value="Unassembled WGS sequence"/>
</dbReference>
<feature type="compositionally biased region" description="Basic and acidic residues" evidence="1">
    <location>
        <begin position="51"/>
        <end position="66"/>
    </location>
</feature>
<feature type="region of interest" description="Disordered" evidence="1">
    <location>
        <begin position="38"/>
        <end position="90"/>
    </location>
</feature>
<proteinExistence type="predicted"/>
<sequence length="90" mass="9804">MTGPETGGPPTKSGIDLTLRVPGQQVAERIRLEATAWSAGANSTSAAPLSAEKRSDNYQRQNDRRGLTAAQRRRDAKKQRRAAFRLAIAE</sequence>
<accession>A0A1C6RDJ0</accession>
<feature type="region of interest" description="Disordered" evidence="1">
    <location>
        <begin position="1"/>
        <end position="20"/>
    </location>
</feature>
<reference evidence="4" key="1">
    <citation type="submission" date="2016-06" db="EMBL/GenBank/DDBJ databases">
        <authorList>
            <person name="Varghese N."/>
        </authorList>
    </citation>
    <scope>NUCLEOTIDE SEQUENCE [LARGE SCALE GENOMIC DNA]</scope>
    <source>
        <strain evidence="4">DSM 46123</strain>
    </source>
</reference>